<evidence type="ECO:0000313" key="1">
    <source>
        <dbReference type="EnsemblMetazoa" id="PPA03002.1"/>
    </source>
</evidence>
<dbReference type="AlphaFoldDB" id="A0A2A6C5G0"/>
<dbReference type="Pfam" id="PF17619">
    <property type="entry name" value="SCVP"/>
    <property type="match status" value="1"/>
</dbReference>
<proteinExistence type="predicted"/>
<reference evidence="1" key="2">
    <citation type="submission" date="2022-06" db="UniProtKB">
        <authorList>
            <consortium name="EnsemblMetazoa"/>
        </authorList>
    </citation>
    <scope>IDENTIFICATION</scope>
    <source>
        <strain evidence="1">PS312</strain>
    </source>
</reference>
<sequence length="148" mass="15607">MASTRTFLTGCMLAVIVAVLVNYADACAASNPSNSNGERVIVVAVTKDAYTTAEAAGPLVETFLTNLKKYAAKNGHSLFTAPISKTPENVNTKVAVRFEIMGAFDKCLRILEFFQKAASTTALAMESGVESASVQCGTFDTVDIPKAS</sequence>
<dbReference type="PANTHER" id="PTHR36955">
    <property type="entry name" value="SECRETED NEMATODE CLADE V PROTEIN GENE FAMILY"/>
    <property type="match status" value="1"/>
</dbReference>
<accession>A0A8R1U3E4</accession>
<accession>A0A2A6C5G0</accession>
<reference evidence="2" key="1">
    <citation type="journal article" date="2008" name="Nat. Genet.">
        <title>The Pristionchus pacificus genome provides a unique perspective on nematode lifestyle and parasitism.</title>
        <authorList>
            <person name="Dieterich C."/>
            <person name="Clifton S.W."/>
            <person name="Schuster L.N."/>
            <person name="Chinwalla A."/>
            <person name="Delehaunty K."/>
            <person name="Dinkelacker I."/>
            <person name="Fulton L."/>
            <person name="Fulton R."/>
            <person name="Godfrey J."/>
            <person name="Minx P."/>
            <person name="Mitreva M."/>
            <person name="Roeseler W."/>
            <person name="Tian H."/>
            <person name="Witte H."/>
            <person name="Yang S.P."/>
            <person name="Wilson R.K."/>
            <person name="Sommer R.J."/>
        </authorList>
    </citation>
    <scope>NUCLEOTIDE SEQUENCE [LARGE SCALE GENOMIC DNA]</scope>
    <source>
        <strain evidence="2">PS312</strain>
    </source>
</reference>
<dbReference type="PANTHER" id="PTHR36955:SF1">
    <property type="entry name" value="SECRETED NEMATODE CLADE V PROTEIN GENE FAMILY"/>
    <property type="match status" value="1"/>
</dbReference>
<dbReference type="Proteomes" id="UP000005239">
    <property type="component" value="Unassembled WGS sequence"/>
</dbReference>
<evidence type="ECO:0000313" key="2">
    <source>
        <dbReference type="Proteomes" id="UP000005239"/>
    </source>
</evidence>
<gene>
    <name evidence="1" type="primary">WBGene00092556</name>
</gene>
<organism evidence="1 2">
    <name type="scientific">Pristionchus pacificus</name>
    <name type="common">Parasitic nematode worm</name>
    <dbReference type="NCBI Taxonomy" id="54126"/>
    <lineage>
        <taxon>Eukaryota</taxon>
        <taxon>Metazoa</taxon>
        <taxon>Ecdysozoa</taxon>
        <taxon>Nematoda</taxon>
        <taxon>Chromadorea</taxon>
        <taxon>Rhabditida</taxon>
        <taxon>Rhabditina</taxon>
        <taxon>Diplogasteromorpha</taxon>
        <taxon>Diplogasteroidea</taxon>
        <taxon>Neodiplogasteridae</taxon>
        <taxon>Pristionchus</taxon>
    </lineage>
</organism>
<protein>
    <submittedName>
        <fullName evidence="1">Uncharacterized protein</fullName>
    </submittedName>
</protein>
<dbReference type="InterPro" id="IPR035126">
    <property type="entry name" value="SCVP"/>
</dbReference>
<dbReference type="EnsemblMetazoa" id="PPA03002.1">
    <property type="protein sequence ID" value="PPA03002.1"/>
    <property type="gene ID" value="WBGene00092556"/>
</dbReference>
<keyword evidence="2" id="KW-1185">Reference proteome</keyword>
<name>A0A2A6C5G0_PRIPA</name>